<evidence type="ECO:0000313" key="10">
    <source>
        <dbReference type="EMBL" id="GLQ16556.1"/>
    </source>
</evidence>
<dbReference type="Proteomes" id="UP001161405">
    <property type="component" value="Unassembled WGS sequence"/>
</dbReference>
<dbReference type="InterPro" id="IPR006128">
    <property type="entry name" value="Lipoprotein_PsaA-like"/>
</dbReference>
<keyword evidence="4 9" id="KW-0732">Signal</keyword>
<keyword evidence="11" id="KW-1185">Reference proteome</keyword>
<comment type="similarity">
    <text evidence="1 6">Belongs to the bacterial solute-binding protein 9 family.</text>
</comment>
<evidence type="ECO:0000256" key="9">
    <source>
        <dbReference type="SAM" id="SignalP"/>
    </source>
</evidence>
<evidence type="ECO:0000256" key="2">
    <source>
        <dbReference type="ARBA" id="ARBA00015915"/>
    </source>
</evidence>
<dbReference type="PANTHER" id="PTHR42953:SF3">
    <property type="entry name" value="HIGH-AFFINITY ZINC UPTAKE SYSTEM PROTEIN ZNUA"/>
    <property type="match status" value="1"/>
</dbReference>
<keyword evidence="7" id="KW-0175">Coiled coil</keyword>
<feature type="signal peptide" evidence="9">
    <location>
        <begin position="1"/>
        <end position="22"/>
    </location>
</feature>
<evidence type="ECO:0000256" key="5">
    <source>
        <dbReference type="ARBA" id="ARBA00022906"/>
    </source>
</evidence>
<evidence type="ECO:0000256" key="4">
    <source>
        <dbReference type="ARBA" id="ARBA00022729"/>
    </source>
</evidence>
<dbReference type="Pfam" id="PF01297">
    <property type="entry name" value="ZnuA"/>
    <property type="match status" value="1"/>
</dbReference>
<dbReference type="PANTHER" id="PTHR42953">
    <property type="entry name" value="HIGH-AFFINITY ZINC UPTAKE SYSTEM PROTEIN ZNUA-RELATED"/>
    <property type="match status" value="1"/>
</dbReference>
<feature type="coiled-coil region" evidence="7">
    <location>
        <begin position="208"/>
        <end position="235"/>
    </location>
</feature>
<keyword evidence="5" id="KW-0862">Zinc</keyword>
<reference evidence="10" key="1">
    <citation type="journal article" date="2014" name="Int. J. Syst. Evol. Microbiol.">
        <title>Complete genome of a new Firmicutes species belonging to the dominant human colonic microbiota ('Ruminococcus bicirculans') reveals two chromosomes and a selective capacity to utilize plant glucans.</title>
        <authorList>
            <consortium name="NISC Comparative Sequencing Program"/>
            <person name="Wegmann U."/>
            <person name="Louis P."/>
            <person name="Goesmann A."/>
            <person name="Henrissat B."/>
            <person name="Duncan S.H."/>
            <person name="Flint H.J."/>
        </authorList>
    </citation>
    <scope>NUCLEOTIDE SEQUENCE</scope>
    <source>
        <strain evidence="10">NBRC 107169</strain>
    </source>
</reference>
<dbReference type="PRINTS" id="PR00690">
    <property type="entry name" value="ADHESNFAMILY"/>
</dbReference>
<protein>
    <recommendedName>
        <fullName evidence="2">High-affinity zinc uptake system protein ZnuA</fullName>
    </recommendedName>
</protein>
<keyword evidence="5" id="KW-0406">Ion transport</keyword>
<name>A0ABQ5UMP4_9HYPH</name>
<proteinExistence type="inferred from homology"/>
<sequence length="345" mass="38408">MRALNCIALATLLASTATTAFADKLQVVTSIRPIHSLVEYVSQGNAEVTNLVPANASPHNYSLKPSDAKQLQNADVIFWIDEHLETFLAKAIETLPQNAVPIALAEQPGINVLDARALNLAQHDDDHKDEAHAHDDEHADHDHEDTHDHDDEHHEEHSEHDGHDEHEGHDHGAHDLHIWLDPENAKTIVSIIKYTLADMDPENAPQYHANANELIEELDRLIESTSLQLATVKDKRFVTFHDAYQYYEKRFDIQNVGVVTLSPDIKPGAKRLKELKKALDKNNIACIFSEPQFDAKLVNLAIEGTNVQTAELDPLGANLEAGATLYLDLINQLTTGFVDCLSKTQ</sequence>
<evidence type="ECO:0000313" key="11">
    <source>
        <dbReference type="Proteomes" id="UP001161405"/>
    </source>
</evidence>
<dbReference type="SUPFAM" id="SSF53807">
    <property type="entry name" value="Helical backbone' metal receptor"/>
    <property type="match status" value="1"/>
</dbReference>
<organism evidence="10 11">
    <name type="scientific">Maritalea porphyrae</name>
    <dbReference type="NCBI Taxonomy" id="880732"/>
    <lineage>
        <taxon>Bacteria</taxon>
        <taxon>Pseudomonadati</taxon>
        <taxon>Pseudomonadota</taxon>
        <taxon>Alphaproteobacteria</taxon>
        <taxon>Hyphomicrobiales</taxon>
        <taxon>Devosiaceae</taxon>
        <taxon>Maritalea</taxon>
    </lineage>
</organism>
<dbReference type="EMBL" id="BSNI01000002">
    <property type="protein sequence ID" value="GLQ16556.1"/>
    <property type="molecule type" value="Genomic_DNA"/>
</dbReference>
<keyword evidence="5" id="KW-0864">Zinc transport</keyword>
<dbReference type="RefSeq" id="WP_284362210.1">
    <property type="nucleotide sequence ID" value="NZ_BSNI01000002.1"/>
</dbReference>
<keyword evidence="3 6" id="KW-0813">Transport</keyword>
<gene>
    <name evidence="10" type="primary">znuA</name>
    <name evidence="10" type="ORF">GCM10007879_08050</name>
</gene>
<dbReference type="Gene3D" id="3.40.50.1980">
    <property type="entry name" value="Nitrogenase molybdenum iron protein domain"/>
    <property type="match status" value="3"/>
</dbReference>
<evidence type="ECO:0000256" key="7">
    <source>
        <dbReference type="SAM" id="Coils"/>
    </source>
</evidence>
<feature type="region of interest" description="Disordered" evidence="8">
    <location>
        <begin position="126"/>
        <end position="172"/>
    </location>
</feature>
<reference evidence="10" key="2">
    <citation type="submission" date="2023-01" db="EMBL/GenBank/DDBJ databases">
        <title>Draft genome sequence of Maritalea porphyrae strain NBRC 107169.</title>
        <authorList>
            <person name="Sun Q."/>
            <person name="Mori K."/>
        </authorList>
    </citation>
    <scope>NUCLEOTIDE SEQUENCE</scope>
    <source>
        <strain evidence="10">NBRC 107169</strain>
    </source>
</reference>
<dbReference type="InterPro" id="IPR006127">
    <property type="entry name" value="ZnuA-like"/>
</dbReference>
<evidence type="ECO:0000256" key="6">
    <source>
        <dbReference type="RuleBase" id="RU003512"/>
    </source>
</evidence>
<evidence type="ECO:0000256" key="1">
    <source>
        <dbReference type="ARBA" id="ARBA00011028"/>
    </source>
</evidence>
<comment type="caution">
    <text evidence="10">The sequence shown here is derived from an EMBL/GenBank/DDBJ whole genome shotgun (WGS) entry which is preliminary data.</text>
</comment>
<evidence type="ECO:0000256" key="8">
    <source>
        <dbReference type="SAM" id="MobiDB-lite"/>
    </source>
</evidence>
<feature type="chain" id="PRO_5045474081" description="High-affinity zinc uptake system protein ZnuA" evidence="9">
    <location>
        <begin position="23"/>
        <end position="345"/>
    </location>
</feature>
<dbReference type="InterPro" id="IPR050492">
    <property type="entry name" value="Bact_metal-bind_prot9"/>
</dbReference>
<evidence type="ECO:0000256" key="3">
    <source>
        <dbReference type="ARBA" id="ARBA00022448"/>
    </source>
</evidence>
<accession>A0ABQ5UMP4</accession>